<dbReference type="InterPro" id="IPR036291">
    <property type="entry name" value="NAD(P)-bd_dom_sf"/>
</dbReference>
<evidence type="ECO:0000313" key="2">
    <source>
        <dbReference type="EMBL" id="MBE4908487.1"/>
    </source>
</evidence>
<dbReference type="EMBL" id="JADCLJ010000020">
    <property type="protein sequence ID" value="MBE4908487.1"/>
    <property type="molecule type" value="Genomic_DNA"/>
</dbReference>
<proteinExistence type="predicted"/>
<dbReference type="RefSeq" id="WP_193536236.1">
    <property type="nucleotide sequence ID" value="NZ_JADCLJ010000020.1"/>
</dbReference>
<comment type="caution">
    <text evidence="2">The sequence shown here is derived from an EMBL/GenBank/DDBJ whole genome shotgun (WGS) entry which is preliminary data.</text>
</comment>
<dbReference type="Gene3D" id="3.40.50.720">
    <property type="entry name" value="NAD(P)-binding Rossmann-like Domain"/>
    <property type="match status" value="1"/>
</dbReference>
<dbReference type="PANTHER" id="PTHR43162">
    <property type="match status" value="1"/>
</dbReference>
<evidence type="ECO:0000259" key="1">
    <source>
        <dbReference type="Pfam" id="PF05368"/>
    </source>
</evidence>
<keyword evidence="3" id="KW-1185">Reference proteome</keyword>
<protein>
    <submittedName>
        <fullName evidence="2">SDR family oxidoreductase</fullName>
    </submittedName>
</protein>
<sequence>MKPAILVTGATGNIGYYVVKELSAKNERVRVALRNVNKDKEVFSQYEVDMVRFDFLDPSTYDQALDGVKKVFLIRPPQLANPKKDMKHFIDKLSEKGIEEIVFVSLMGVENNPVVPHRKIEDMIVASGIEYTFLRPGFFMQNLNTTHRDDIALRNELFMPVGKAKTSFIDTRDIAAVATVCLTEPGHLGGKYTLTGAESIDYHEVATILSKTLGREIEYKNPGVLEFRKTIIKRGIKKEYANVMTMLYVLTRLGTAEKTTDDVEKILKRKPITFEQYAKDFQEEWK</sequence>
<dbReference type="Proteomes" id="UP001516662">
    <property type="component" value="Unassembled WGS sequence"/>
</dbReference>
<dbReference type="InterPro" id="IPR051604">
    <property type="entry name" value="Ergot_Alk_Oxidoreductase"/>
</dbReference>
<accession>A0ABR9QJ09</accession>
<dbReference type="CDD" id="cd05269">
    <property type="entry name" value="TMR_SDR_a"/>
    <property type="match status" value="1"/>
</dbReference>
<dbReference type="Pfam" id="PF05368">
    <property type="entry name" value="NmrA"/>
    <property type="match status" value="1"/>
</dbReference>
<dbReference type="SUPFAM" id="SSF51735">
    <property type="entry name" value="NAD(P)-binding Rossmann-fold domains"/>
    <property type="match status" value="1"/>
</dbReference>
<name>A0ABR9QJ09_9BACI</name>
<organism evidence="2 3">
    <name type="scientific">Litchfieldia luteola</name>
    <dbReference type="NCBI Taxonomy" id="682179"/>
    <lineage>
        <taxon>Bacteria</taxon>
        <taxon>Bacillati</taxon>
        <taxon>Bacillota</taxon>
        <taxon>Bacilli</taxon>
        <taxon>Bacillales</taxon>
        <taxon>Bacillaceae</taxon>
        <taxon>Litchfieldia</taxon>
    </lineage>
</organism>
<gene>
    <name evidence="2" type="ORF">IMZ08_10510</name>
</gene>
<dbReference type="InterPro" id="IPR008030">
    <property type="entry name" value="NmrA-like"/>
</dbReference>
<feature type="domain" description="NmrA-like" evidence="1">
    <location>
        <begin position="2"/>
        <end position="278"/>
    </location>
</feature>
<dbReference type="Gene3D" id="3.90.25.10">
    <property type="entry name" value="UDP-galactose 4-epimerase, domain 1"/>
    <property type="match status" value="1"/>
</dbReference>
<reference evidence="2 3" key="1">
    <citation type="submission" date="2020-10" db="EMBL/GenBank/DDBJ databases">
        <title>Bacillus sp. HD4P25, an endophyte from a halophyte.</title>
        <authorList>
            <person name="Sun J.-Q."/>
        </authorList>
    </citation>
    <scope>NUCLEOTIDE SEQUENCE [LARGE SCALE GENOMIC DNA]</scope>
    <source>
        <strain evidence="2 3">YIM 93174</strain>
    </source>
</reference>
<evidence type="ECO:0000313" key="3">
    <source>
        <dbReference type="Proteomes" id="UP001516662"/>
    </source>
</evidence>
<dbReference type="PANTHER" id="PTHR43162:SF1">
    <property type="entry name" value="PRESTALK A DIFFERENTIATION PROTEIN A"/>
    <property type="match status" value="1"/>
</dbReference>